<dbReference type="SUPFAM" id="SSF55846">
    <property type="entry name" value="N-acetylmuramoyl-L-alanine amidase-like"/>
    <property type="match status" value="1"/>
</dbReference>
<dbReference type="EMBL" id="BNJG01000001">
    <property type="protein sequence ID" value="GHO51628.1"/>
    <property type="molecule type" value="Genomic_DNA"/>
</dbReference>
<sequence length="341" mass="36129">MALAGLGGFEVVLTSSTAHAAPSIIGDATWGARAATDTITVFNRKPTAILIHHTASPNTTDYSLNQAYQLARSIQTSHLNNGWIDTGQHFTVTRGGYVLEGRHRSLATLQGGTSFVQGTHCPVMNDSAIGIEDEGTYTSVLPPDALWNSLVDLCTYICQQYGLNANNIFGHRDFYDTECPGTQFYGRLPALRRAVASRLNKPLPAYTWPTLKSRTSGNNVRTIQRLLQVRGYSVAVDGTFGPSTVSSVQSFQSAKGLSVDGIVAQQTWEALITTVTSGSSSAAVSAVQNLLSARGYSVSVTGYYGSATASAVKSYQSSRGLTADGTVEKGTWCALVGGVLG</sequence>
<feature type="domain" description="Peptidoglycan recognition protein family" evidence="3">
    <location>
        <begin position="22"/>
        <end position="175"/>
    </location>
</feature>
<protein>
    <recommendedName>
        <fullName evidence="6">N-acetylmuramoyl-L-alanine amidase</fullName>
    </recommendedName>
</protein>
<feature type="domain" description="N-acetylmuramoyl-L-alanine amidase" evidence="2">
    <location>
        <begin position="37"/>
        <end position="181"/>
    </location>
</feature>
<evidence type="ECO:0000313" key="5">
    <source>
        <dbReference type="Proteomes" id="UP000654345"/>
    </source>
</evidence>
<dbReference type="SUPFAM" id="SSF47090">
    <property type="entry name" value="PGBD-like"/>
    <property type="match status" value="2"/>
</dbReference>
<gene>
    <name evidence="4" type="ORF">KSB_01030</name>
</gene>
<dbReference type="Pfam" id="PF01471">
    <property type="entry name" value="PG_binding_1"/>
    <property type="match status" value="2"/>
</dbReference>
<evidence type="ECO:0000256" key="1">
    <source>
        <dbReference type="ARBA" id="ARBA00007553"/>
    </source>
</evidence>
<dbReference type="Proteomes" id="UP000654345">
    <property type="component" value="Unassembled WGS sequence"/>
</dbReference>
<dbReference type="SMART" id="SM00644">
    <property type="entry name" value="Ami_2"/>
    <property type="match status" value="1"/>
</dbReference>
<dbReference type="InterPro" id="IPR002502">
    <property type="entry name" value="Amidase_domain"/>
</dbReference>
<proteinExistence type="inferred from homology"/>
<dbReference type="InterPro" id="IPR036366">
    <property type="entry name" value="PGBDSf"/>
</dbReference>
<dbReference type="InterPro" id="IPR036365">
    <property type="entry name" value="PGBD-like_sf"/>
</dbReference>
<evidence type="ECO:0000259" key="2">
    <source>
        <dbReference type="SMART" id="SM00644"/>
    </source>
</evidence>
<dbReference type="PANTHER" id="PTHR11022:SF41">
    <property type="entry name" value="PEPTIDOGLYCAN-RECOGNITION PROTEIN LC-RELATED"/>
    <property type="match status" value="1"/>
</dbReference>
<reference evidence="4 5" key="1">
    <citation type="journal article" date="2021" name="Int. J. Syst. Evol. Microbiol.">
        <title>Reticulibacter mediterranei gen. nov., sp. nov., within the new family Reticulibacteraceae fam. nov., and Ktedonospora formicarum gen. nov., sp. nov., Ktedonobacter robiniae sp. nov., Dictyobacter formicarum sp. nov. and Dictyobacter arantiisoli sp. nov., belonging to the class Ktedonobacteria.</title>
        <authorList>
            <person name="Yabe S."/>
            <person name="Zheng Y."/>
            <person name="Wang C.M."/>
            <person name="Sakai Y."/>
            <person name="Abe K."/>
            <person name="Yokota A."/>
            <person name="Donadio S."/>
            <person name="Cavaletti L."/>
            <person name="Monciardini P."/>
        </authorList>
    </citation>
    <scope>NUCLEOTIDE SEQUENCE [LARGE SCALE GENOMIC DNA]</scope>
    <source>
        <strain evidence="4 5">SOSP1-30</strain>
    </source>
</reference>
<evidence type="ECO:0000259" key="3">
    <source>
        <dbReference type="SMART" id="SM00701"/>
    </source>
</evidence>
<keyword evidence="5" id="KW-1185">Reference proteome</keyword>
<dbReference type="InterPro" id="IPR036505">
    <property type="entry name" value="Amidase/PGRP_sf"/>
</dbReference>
<dbReference type="CDD" id="cd06583">
    <property type="entry name" value="PGRP"/>
    <property type="match status" value="1"/>
</dbReference>
<dbReference type="Gene3D" id="1.10.101.10">
    <property type="entry name" value="PGBD-like superfamily/PGBD"/>
    <property type="match status" value="2"/>
</dbReference>
<comment type="similarity">
    <text evidence="1">Belongs to the N-acetylmuramoyl-L-alanine amidase 2 family.</text>
</comment>
<dbReference type="InterPro" id="IPR002477">
    <property type="entry name" value="Peptidoglycan-bd-like"/>
</dbReference>
<dbReference type="Gene3D" id="3.40.80.10">
    <property type="entry name" value="Peptidoglycan recognition protein-like"/>
    <property type="match status" value="1"/>
</dbReference>
<dbReference type="InterPro" id="IPR015510">
    <property type="entry name" value="PGRP"/>
</dbReference>
<dbReference type="Pfam" id="PF01510">
    <property type="entry name" value="Amidase_2"/>
    <property type="match status" value="1"/>
</dbReference>
<evidence type="ECO:0000313" key="4">
    <source>
        <dbReference type="EMBL" id="GHO51628.1"/>
    </source>
</evidence>
<name>A0ABQ3UFX8_9CHLR</name>
<organism evidence="4 5">
    <name type="scientific">Ktedonobacter robiniae</name>
    <dbReference type="NCBI Taxonomy" id="2778365"/>
    <lineage>
        <taxon>Bacteria</taxon>
        <taxon>Bacillati</taxon>
        <taxon>Chloroflexota</taxon>
        <taxon>Ktedonobacteria</taxon>
        <taxon>Ktedonobacterales</taxon>
        <taxon>Ktedonobacteraceae</taxon>
        <taxon>Ktedonobacter</taxon>
    </lineage>
</organism>
<dbReference type="PANTHER" id="PTHR11022">
    <property type="entry name" value="PEPTIDOGLYCAN RECOGNITION PROTEIN"/>
    <property type="match status" value="1"/>
</dbReference>
<dbReference type="InterPro" id="IPR006619">
    <property type="entry name" value="PGRP_domain_met/bac"/>
</dbReference>
<dbReference type="SMART" id="SM00701">
    <property type="entry name" value="PGRP"/>
    <property type="match status" value="1"/>
</dbReference>
<accession>A0ABQ3UFX8</accession>
<evidence type="ECO:0008006" key="6">
    <source>
        <dbReference type="Google" id="ProtNLM"/>
    </source>
</evidence>
<comment type="caution">
    <text evidence="4">The sequence shown here is derived from an EMBL/GenBank/DDBJ whole genome shotgun (WGS) entry which is preliminary data.</text>
</comment>